<evidence type="ECO:0000256" key="4">
    <source>
        <dbReference type="SAM" id="Phobius"/>
    </source>
</evidence>
<dbReference type="Pfam" id="PF07730">
    <property type="entry name" value="HisKA_3"/>
    <property type="match status" value="1"/>
</dbReference>
<feature type="domain" description="Signal transduction histidine kinase subgroup 3 dimerisation and phosphoacceptor" evidence="5">
    <location>
        <begin position="196"/>
        <end position="262"/>
    </location>
</feature>
<dbReference type="InterPro" id="IPR036890">
    <property type="entry name" value="HATPase_C_sf"/>
</dbReference>
<evidence type="ECO:0000256" key="3">
    <source>
        <dbReference type="ARBA" id="ARBA00023012"/>
    </source>
</evidence>
<dbReference type="InterPro" id="IPR011712">
    <property type="entry name" value="Sig_transdc_His_kin_sub3_dim/P"/>
</dbReference>
<dbReference type="PANTHER" id="PTHR24421">
    <property type="entry name" value="NITRATE/NITRITE SENSOR PROTEIN NARX-RELATED"/>
    <property type="match status" value="1"/>
</dbReference>
<dbReference type="Gene3D" id="1.20.5.1930">
    <property type="match status" value="1"/>
</dbReference>
<dbReference type="Gene3D" id="3.30.565.10">
    <property type="entry name" value="Histidine kinase-like ATPase, C-terminal domain"/>
    <property type="match status" value="1"/>
</dbReference>
<evidence type="ECO:0000256" key="1">
    <source>
        <dbReference type="ARBA" id="ARBA00022679"/>
    </source>
</evidence>
<dbReference type="PANTHER" id="PTHR24421:SF63">
    <property type="entry name" value="SENSOR HISTIDINE KINASE DESK"/>
    <property type="match status" value="1"/>
</dbReference>
<keyword evidence="3" id="KW-0902">Two-component regulatory system</keyword>
<feature type="transmembrane region" description="Helical" evidence="4">
    <location>
        <begin position="12"/>
        <end position="35"/>
    </location>
</feature>
<keyword evidence="4" id="KW-0812">Transmembrane</keyword>
<feature type="transmembrane region" description="Helical" evidence="4">
    <location>
        <begin position="94"/>
        <end position="111"/>
    </location>
</feature>
<feature type="transmembrane region" description="Helical" evidence="4">
    <location>
        <begin position="41"/>
        <end position="59"/>
    </location>
</feature>
<protein>
    <submittedName>
        <fullName evidence="6">Histidine kinase</fullName>
    </submittedName>
</protein>
<reference evidence="6 7" key="1">
    <citation type="submission" date="2022-04" db="EMBL/GenBank/DDBJ databases">
        <title>Genome draft of Actinomadura sp. ATCC 31491.</title>
        <authorList>
            <person name="Shi X."/>
            <person name="Du Y."/>
        </authorList>
    </citation>
    <scope>NUCLEOTIDE SEQUENCE [LARGE SCALE GENOMIC DNA]</scope>
    <source>
        <strain evidence="6 7">ATCC 31491</strain>
    </source>
</reference>
<keyword evidence="7" id="KW-1185">Reference proteome</keyword>
<organism evidence="6 7">
    <name type="scientific">Actinomadura luzonensis</name>
    <dbReference type="NCBI Taxonomy" id="2805427"/>
    <lineage>
        <taxon>Bacteria</taxon>
        <taxon>Bacillati</taxon>
        <taxon>Actinomycetota</taxon>
        <taxon>Actinomycetes</taxon>
        <taxon>Streptosporangiales</taxon>
        <taxon>Thermomonosporaceae</taxon>
        <taxon>Actinomadura</taxon>
    </lineage>
</organism>
<evidence type="ECO:0000259" key="5">
    <source>
        <dbReference type="Pfam" id="PF07730"/>
    </source>
</evidence>
<sequence>MDEIQRARRITWITLVGGLVLSWALLVLGSVVLLGQERLPWWRAAPALVAAVGFTWLAWRAIAAVMDGRYARREVAASAVLAVLGAFAGGGDPFGWGFLIMAWLYVATLRVTKRTAVLQSAGAWAVAVGTGVLGVATGIGATDLSPAEAALFYGGVHAVWAVTLPPSGRLWVWIWELAVRAHEGREAHTRLALAEERLRVARDLHDLVGHQLSAIAVKTELAGRLSDADPAAARAELAEINTLTRRALRELRATVRGYRELDLTAELDSVKGVLEAAGVRCVTRLPYRELPGGLAPVFAYAVREAVTNVLKHSTATFCDITIRFTAEQAELAVRNDGVARRQAPAEEADGLGSGLTGMAERLAAVGGTVEARPVEEGEFLLKAVVSLPIPG</sequence>
<name>A0ABT0GC59_9ACTN</name>
<accession>A0ABT0GC59</accession>
<dbReference type="CDD" id="cd16917">
    <property type="entry name" value="HATPase_UhpB-NarQ-NarX-like"/>
    <property type="match status" value="1"/>
</dbReference>
<proteinExistence type="predicted"/>
<keyword evidence="1" id="KW-0808">Transferase</keyword>
<dbReference type="Proteomes" id="UP001317259">
    <property type="component" value="Unassembled WGS sequence"/>
</dbReference>
<keyword evidence="2 6" id="KW-0418">Kinase</keyword>
<gene>
    <name evidence="6" type="ORF">MF672_049020</name>
</gene>
<feature type="transmembrane region" description="Helical" evidence="4">
    <location>
        <begin position="123"/>
        <end position="141"/>
    </location>
</feature>
<dbReference type="SUPFAM" id="SSF55874">
    <property type="entry name" value="ATPase domain of HSP90 chaperone/DNA topoisomerase II/histidine kinase"/>
    <property type="match status" value="1"/>
</dbReference>
<evidence type="ECO:0000256" key="2">
    <source>
        <dbReference type="ARBA" id="ARBA00022777"/>
    </source>
</evidence>
<comment type="caution">
    <text evidence="6">The sequence shown here is derived from an EMBL/GenBank/DDBJ whole genome shotgun (WGS) entry which is preliminary data.</text>
</comment>
<evidence type="ECO:0000313" key="7">
    <source>
        <dbReference type="Proteomes" id="UP001317259"/>
    </source>
</evidence>
<keyword evidence="4" id="KW-0472">Membrane</keyword>
<keyword evidence="4" id="KW-1133">Transmembrane helix</keyword>
<dbReference type="GO" id="GO:0016301">
    <property type="term" value="F:kinase activity"/>
    <property type="evidence" value="ECO:0007669"/>
    <property type="project" value="UniProtKB-KW"/>
</dbReference>
<dbReference type="InterPro" id="IPR050482">
    <property type="entry name" value="Sensor_HK_TwoCompSys"/>
</dbReference>
<dbReference type="RefSeq" id="WP_242379387.1">
    <property type="nucleotide sequence ID" value="NZ_JAKRKC020000003.1"/>
</dbReference>
<evidence type="ECO:0000313" key="6">
    <source>
        <dbReference type="EMBL" id="MCK2221698.1"/>
    </source>
</evidence>
<dbReference type="EMBL" id="JAKRKC020000003">
    <property type="protein sequence ID" value="MCK2221698.1"/>
    <property type="molecule type" value="Genomic_DNA"/>
</dbReference>